<evidence type="ECO:0000313" key="3">
    <source>
        <dbReference type="EMBL" id="GMI19055.1"/>
    </source>
</evidence>
<dbReference type="Gene3D" id="3.30.479.30">
    <property type="entry name" value="Band 7 domain"/>
    <property type="match status" value="1"/>
</dbReference>
<keyword evidence="4" id="KW-1185">Reference proteome</keyword>
<comment type="caution">
    <text evidence="3">The sequence shown here is derived from an EMBL/GenBank/DDBJ whole genome shotgun (WGS) entry which is preliminary data.</text>
</comment>
<dbReference type="Proteomes" id="UP001165060">
    <property type="component" value="Unassembled WGS sequence"/>
</dbReference>
<reference evidence="3 4" key="1">
    <citation type="journal article" date="2023" name="Commun. Biol.">
        <title>Genome analysis of Parmales, the sister group of diatoms, reveals the evolutionary specialization of diatoms from phago-mixotrophs to photoautotrophs.</title>
        <authorList>
            <person name="Ban H."/>
            <person name="Sato S."/>
            <person name="Yoshikawa S."/>
            <person name="Yamada K."/>
            <person name="Nakamura Y."/>
            <person name="Ichinomiya M."/>
            <person name="Sato N."/>
            <person name="Blanc-Mathieu R."/>
            <person name="Endo H."/>
            <person name="Kuwata A."/>
            <person name="Ogata H."/>
        </authorList>
    </citation>
    <scope>NUCLEOTIDE SEQUENCE [LARGE SCALE GENOMIC DNA]</scope>
</reference>
<organism evidence="3 4">
    <name type="scientific">Tetraparma gracilis</name>
    <dbReference type="NCBI Taxonomy" id="2962635"/>
    <lineage>
        <taxon>Eukaryota</taxon>
        <taxon>Sar</taxon>
        <taxon>Stramenopiles</taxon>
        <taxon>Ochrophyta</taxon>
        <taxon>Bolidophyceae</taxon>
        <taxon>Parmales</taxon>
        <taxon>Triparmaceae</taxon>
        <taxon>Tetraparma</taxon>
    </lineage>
</organism>
<dbReference type="InterPro" id="IPR001107">
    <property type="entry name" value="Band_7"/>
</dbReference>
<feature type="domain" description="Band 7" evidence="2">
    <location>
        <begin position="43"/>
        <end position="212"/>
    </location>
</feature>
<evidence type="ECO:0000256" key="1">
    <source>
        <dbReference type="SAM" id="Phobius"/>
    </source>
</evidence>
<keyword evidence="1" id="KW-0812">Transmembrane</keyword>
<gene>
    <name evidence="3" type="ORF">TeGR_g11606</name>
</gene>
<name>A0ABQ6M401_9STRA</name>
<sequence>MVAHGQENWDRTGAMERAKKFYFILGTLCLIICPILFGCSFATISPGTVALRWNKNVNNVDTDTLYKPGRYFVGLGVSFLKFPIFYQDVKMSSVSARTGDGLTVSILPSFQYKLPVDSIDSMADLYMTYGMSYQATIESIALSSLRDVMATFNAYELVSDREHVADTLQTDLDSRTKPQMKVEIVGFQLLSVSWDAQIDSKIMEAVVAFEDIKTAYAEKNISAIEADTSVFQAQIMSESVTIEATRVAAILTASKQADADIITLQGTAQSEAYAAVKSSISGLDEDALLKYVYLDQVVGGDYGKKKLSLDVPAEVKAAMDAL</sequence>
<proteinExistence type="predicted"/>
<keyword evidence="1" id="KW-0472">Membrane</keyword>
<dbReference type="SUPFAM" id="SSF117892">
    <property type="entry name" value="Band 7/SPFH domain"/>
    <property type="match status" value="1"/>
</dbReference>
<evidence type="ECO:0000259" key="2">
    <source>
        <dbReference type="Pfam" id="PF01145"/>
    </source>
</evidence>
<dbReference type="EMBL" id="BRYB01002402">
    <property type="protein sequence ID" value="GMI19055.1"/>
    <property type="molecule type" value="Genomic_DNA"/>
</dbReference>
<feature type="transmembrane region" description="Helical" evidence="1">
    <location>
        <begin position="21"/>
        <end position="49"/>
    </location>
</feature>
<evidence type="ECO:0000313" key="4">
    <source>
        <dbReference type="Proteomes" id="UP001165060"/>
    </source>
</evidence>
<dbReference type="Pfam" id="PF01145">
    <property type="entry name" value="Band_7"/>
    <property type="match status" value="1"/>
</dbReference>
<protein>
    <recommendedName>
        <fullName evidence="2">Band 7 domain-containing protein</fullName>
    </recommendedName>
</protein>
<accession>A0ABQ6M401</accession>
<dbReference type="InterPro" id="IPR036013">
    <property type="entry name" value="Band_7/SPFH_dom_sf"/>
</dbReference>
<keyword evidence="1" id="KW-1133">Transmembrane helix</keyword>